<feature type="domain" description="DUF3108" evidence="1">
    <location>
        <begin position="89"/>
        <end position="202"/>
    </location>
</feature>
<evidence type="ECO:0000259" key="1">
    <source>
        <dbReference type="Pfam" id="PF21347"/>
    </source>
</evidence>
<reference evidence="2 3" key="1">
    <citation type="submission" date="2018-08" db="EMBL/GenBank/DDBJ databases">
        <title>Meiothermus terrae DSM 26712 genome sequencing project.</title>
        <authorList>
            <person name="Da Costa M.S."/>
            <person name="Albuquerque L."/>
            <person name="Raposo P."/>
            <person name="Froufe H.J.C."/>
            <person name="Barroso C.S."/>
            <person name="Egas C."/>
        </authorList>
    </citation>
    <scope>NUCLEOTIDE SEQUENCE [LARGE SCALE GENOMIC DNA]</scope>
    <source>
        <strain evidence="2 3">DSM 26712</strain>
    </source>
</reference>
<evidence type="ECO:0000313" key="3">
    <source>
        <dbReference type="Proteomes" id="UP000265715"/>
    </source>
</evidence>
<accession>A0A399EVJ1</accession>
<sequence length="216" mass="23702">MKHWAILLLSIAAFGLGWAKCDHPYYPVREGWTWTYKQSGQVNETYSLTVTNVSDQGFTLRYTTKESSFELRWRCDANGLMSLDQGSFGQNQGFKLETTNAKGVAIPSQFRVGLAWTYSYDLKGSFDSGGQKMTMTGKSSTDAKITAREAVKVPAGTFQAFKVETTTKTEMAMNVGGQSQPMPAQSFGGTTWYAEGVGMVKSVMAGITTELVSLKK</sequence>
<dbReference type="AlphaFoldDB" id="A0A399EVJ1"/>
<protein>
    <recommendedName>
        <fullName evidence="1">DUF3108 domain-containing protein</fullName>
    </recommendedName>
</protein>
<keyword evidence="3" id="KW-1185">Reference proteome</keyword>
<name>A0A399EVJ1_9DEIN</name>
<comment type="caution">
    <text evidence="2">The sequence shown here is derived from an EMBL/GenBank/DDBJ whole genome shotgun (WGS) entry which is preliminary data.</text>
</comment>
<dbReference type="InterPro" id="IPR049279">
    <property type="entry name" value="DUF3108-like"/>
</dbReference>
<gene>
    <name evidence="2" type="ORF">Mterra_01198</name>
</gene>
<dbReference type="Proteomes" id="UP000265715">
    <property type="component" value="Unassembled WGS sequence"/>
</dbReference>
<dbReference type="Pfam" id="PF21347">
    <property type="entry name" value="DUF3108_like"/>
    <property type="match status" value="1"/>
</dbReference>
<dbReference type="RefSeq" id="WP_119314368.1">
    <property type="nucleotide sequence ID" value="NZ_QXDL01000035.1"/>
</dbReference>
<proteinExistence type="predicted"/>
<organism evidence="2 3">
    <name type="scientific">Calidithermus terrae</name>
    <dbReference type="NCBI Taxonomy" id="1408545"/>
    <lineage>
        <taxon>Bacteria</taxon>
        <taxon>Thermotogati</taxon>
        <taxon>Deinococcota</taxon>
        <taxon>Deinococci</taxon>
        <taxon>Thermales</taxon>
        <taxon>Thermaceae</taxon>
        <taxon>Calidithermus</taxon>
    </lineage>
</organism>
<dbReference type="OrthoDB" id="25355at2"/>
<dbReference type="Gene3D" id="2.40.360.20">
    <property type="match status" value="1"/>
</dbReference>
<dbReference type="EMBL" id="QXDL01000035">
    <property type="protein sequence ID" value="RIH87446.1"/>
    <property type="molecule type" value="Genomic_DNA"/>
</dbReference>
<evidence type="ECO:0000313" key="2">
    <source>
        <dbReference type="EMBL" id="RIH87446.1"/>
    </source>
</evidence>